<feature type="region of interest" description="Disordered" evidence="1">
    <location>
        <begin position="122"/>
        <end position="157"/>
    </location>
</feature>
<evidence type="ECO:0000313" key="3">
    <source>
        <dbReference type="Proteomes" id="UP001497516"/>
    </source>
</evidence>
<sequence length="465" mass="51919">MFFFADSKQRGAEEDSYSKKKTQSAKETMGSLQIDMDEFKKMLTDAFNATFQPKFDRVSHRIDEFALPRNNTTSTPSFTVRNPIPEGSQDQGFVIRPAHDLEERVRSLDRRTLASSQGIPVQTSTGAHHLCFPSSKQSPQRGEVDAELGEESSHTTSADMVQVASRIFTLEWFASIQDQLQNRDRPATPLHSRKQSRREGDFVVEIGEDSNSAIGAKSIPTTPKTLEATSSEMNRPGIGESIRVKLPLFVKQTADEDPLLGGAIQLDSSKSNVVESSQEVRGTCRIQQFEEKVLGYKTPNFDLVFLGCGHSNSVDGGKGELDELKTMAMLRDLGMEQNFNWKPGEEFGVLELDGGYLNHKPPIVPSKNECRTAVRRHGNCSERNSAKLVVKAGLFQPHKAFPIKLQAPTQLDAIDDEIEAAKVVPKKMFEQATFDPIWDRFCDDFDKRKDQALRSKLFEEGGSLI</sequence>
<feature type="compositionally biased region" description="Basic and acidic residues" evidence="1">
    <location>
        <begin position="7"/>
        <end position="18"/>
    </location>
</feature>
<accession>A0AAV2EFD9</accession>
<dbReference type="EMBL" id="OZ034817">
    <property type="protein sequence ID" value="CAL1384676.1"/>
    <property type="molecule type" value="Genomic_DNA"/>
</dbReference>
<name>A0AAV2EFD9_9ROSI</name>
<proteinExistence type="predicted"/>
<organism evidence="2 3">
    <name type="scientific">Linum trigynum</name>
    <dbReference type="NCBI Taxonomy" id="586398"/>
    <lineage>
        <taxon>Eukaryota</taxon>
        <taxon>Viridiplantae</taxon>
        <taxon>Streptophyta</taxon>
        <taxon>Embryophyta</taxon>
        <taxon>Tracheophyta</taxon>
        <taxon>Spermatophyta</taxon>
        <taxon>Magnoliopsida</taxon>
        <taxon>eudicotyledons</taxon>
        <taxon>Gunneridae</taxon>
        <taxon>Pentapetalae</taxon>
        <taxon>rosids</taxon>
        <taxon>fabids</taxon>
        <taxon>Malpighiales</taxon>
        <taxon>Linaceae</taxon>
        <taxon>Linum</taxon>
    </lineage>
</organism>
<gene>
    <name evidence="2" type="ORF">LTRI10_LOCUS25863</name>
</gene>
<feature type="region of interest" description="Disordered" evidence="1">
    <location>
        <begin position="213"/>
        <end position="235"/>
    </location>
</feature>
<protein>
    <submittedName>
        <fullName evidence="2">Uncharacterized protein</fullName>
    </submittedName>
</protein>
<feature type="region of interest" description="Disordered" evidence="1">
    <location>
        <begin position="1"/>
        <end position="28"/>
    </location>
</feature>
<reference evidence="2 3" key="1">
    <citation type="submission" date="2024-04" db="EMBL/GenBank/DDBJ databases">
        <authorList>
            <person name="Fracassetti M."/>
        </authorList>
    </citation>
    <scope>NUCLEOTIDE SEQUENCE [LARGE SCALE GENOMIC DNA]</scope>
</reference>
<dbReference type="Proteomes" id="UP001497516">
    <property type="component" value="Chromosome 4"/>
</dbReference>
<evidence type="ECO:0000256" key="1">
    <source>
        <dbReference type="SAM" id="MobiDB-lite"/>
    </source>
</evidence>
<feature type="region of interest" description="Disordered" evidence="1">
    <location>
        <begin position="68"/>
        <end position="91"/>
    </location>
</feature>
<feature type="compositionally biased region" description="Polar residues" evidence="1">
    <location>
        <begin position="213"/>
        <end position="233"/>
    </location>
</feature>
<dbReference type="AlphaFoldDB" id="A0AAV2EFD9"/>
<keyword evidence="3" id="KW-1185">Reference proteome</keyword>
<feature type="compositionally biased region" description="Polar residues" evidence="1">
    <location>
        <begin position="69"/>
        <end position="80"/>
    </location>
</feature>
<evidence type="ECO:0000313" key="2">
    <source>
        <dbReference type="EMBL" id="CAL1384676.1"/>
    </source>
</evidence>